<gene>
    <name evidence="2" type="ORF">FPZ54_11700</name>
</gene>
<accession>A0A518RGT3</accession>
<dbReference type="SUPFAM" id="SSF49785">
    <property type="entry name" value="Galactose-binding domain-like"/>
    <property type="match status" value="1"/>
</dbReference>
<evidence type="ECO:0000313" key="2">
    <source>
        <dbReference type="EMBL" id="QDX26619.1"/>
    </source>
</evidence>
<dbReference type="Gene3D" id="2.60.120.260">
    <property type="entry name" value="Galactose-binding domain-like"/>
    <property type="match status" value="1"/>
</dbReference>
<dbReference type="EMBL" id="CP042239">
    <property type="protein sequence ID" value="QDX26619.1"/>
    <property type="molecule type" value="Genomic_DNA"/>
</dbReference>
<keyword evidence="3" id="KW-1185">Reference proteome</keyword>
<evidence type="ECO:0008006" key="4">
    <source>
        <dbReference type="Google" id="ProtNLM"/>
    </source>
</evidence>
<evidence type="ECO:0000256" key="1">
    <source>
        <dbReference type="SAM" id="SignalP"/>
    </source>
</evidence>
<evidence type="ECO:0000313" key="3">
    <source>
        <dbReference type="Proteomes" id="UP000318055"/>
    </source>
</evidence>
<dbReference type="RefSeq" id="WP_145847423.1">
    <property type="nucleotide sequence ID" value="NZ_CP042239.1"/>
</dbReference>
<protein>
    <recommendedName>
        <fullName evidence="4">CBM-cenC domain-containing protein</fullName>
    </recommendedName>
</protein>
<sequence>MKRALIAAVALAALVPGAAQAQQAQPTPELQALDDALPGTLINDPSRMDWNFYGTDQTTRNVKDPAIPGGGAAVQVTVARAGANIYDSGANVPIRTGIVAGRDYTVAFYARTLKSEAADGKGRIGVRFQQNAAPYPGFGDQTLEVGSDWALYEVTTRADKAIPAGQAIVGLQLAGAKQVIEIGQAIIVEGATSIRTVKRVETAAAPDPELPPQLKDKGRMLNDPANRDWGIYGEGQTTKPTVTNVYGRVGTLFSVSAAGSAPHVSGASIALNNGIKEGDILTIAVLARTLSAATPDGHGLLSVRIQKNAAPYDGFLDKQVKVGPNWRLYQFRTQSGMDIAEGTAQLTLHTGAARQEIEIGPVYVIREEPVLVPAN</sequence>
<feature type="signal peptide" evidence="1">
    <location>
        <begin position="1"/>
        <end position="21"/>
    </location>
</feature>
<dbReference type="AlphaFoldDB" id="A0A518RGT3"/>
<organism evidence="2 3">
    <name type="scientific">Sphingomonas suaedae</name>
    <dbReference type="NCBI Taxonomy" id="2599297"/>
    <lineage>
        <taxon>Bacteria</taxon>
        <taxon>Pseudomonadati</taxon>
        <taxon>Pseudomonadota</taxon>
        <taxon>Alphaproteobacteria</taxon>
        <taxon>Sphingomonadales</taxon>
        <taxon>Sphingomonadaceae</taxon>
        <taxon>Sphingomonas</taxon>
    </lineage>
</organism>
<reference evidence="2 3" key="1">
    <citation type="submission" date="2019-07" db="EMBL/GenBank/DDBJ databases">
        <title>Sphingomonas alkalisoli sp. nov., isolated from rhizosphere soil of Suaedae salsa.</title>
        <authorList>
            <person name="Zhang H."/>
            <person name="Xu L."/>
            <person name="Zhang J.-X."/>
            <person name="Sun J.-Q."/>
        </authorList>
    </citation>
    <scope>NUCLEOTIDE SEQUENCE [LARGE SCALE GENOMIC DNA]</scope>
    <source>
        <strain evidence="2 3">XS-10</strain>
    </source>
</reference>
<dbReference type="InterPro" id="IPR008979">
    <property type="entry name" value="Galactose-bd-like_sf"/>
</dbReference>
<dbReference type="Proteomes" id="UP000318055">
    <property type="component" value="Chromosome"/>
</dbReference>
<dbReference type="OrthoDB" id="7561968at2"/>
<name>A0A518RGT3_9SPHN</name>
<proteinExistence type="predicted"/>
<feature type="chain" id="PRO_5021936506" description="CBM-cenC domain-containing protein" evidence="1">
    <location>
        <begin position="22"/>
        <end position="375"/>
    </location>
</feature>
<dbReference type="KEGG" id="ssua:FPZ54_11700"/>
<keyword evidence="1" id="KW-0732">Signal</keyword>